<protein>
    <recommendedName>
        <fullName evidence="1">Protein kinase domain-containing protein</fullName>
    </recommendedName>
</protein>
<organism evidence="2 3">
    <name type="scientific">Neoarthrinium moseri</name>
    <dbReference type="NCBI Taxonomy" id="1658444"/>
    <lineage>
        <taxon>Eukaryota</taxon>
        <taxon>Fungi</taxon>
        <taxon>Dikarya</taxon>
        <taxon>Ascomycota</taxon>
        <taxon>Pezizomycotina</taxon>
        <taxon>Sordariomycetes</taxon>
        <taxon>Xylariomycetidae</taxon>
        <taxon>Amphisphaeriales</taxon>
        <taxon>Apiosporaceae</taxon>
        <taxon>Neoarthrinium</taxon>
    </lineage>
</organism>
<dbReference type="GO" id="GO:0005524">
    <property type="term" value="F:ATP binding"/>
    <property type="evidence" value="ECO:0007669"/>
    <property type="project" value="InterPro"/>
</dbReference>
<dbReference type="AlphaFoldDB" id="A0A9P9WGI0"/>
<keyword evidence="3" id="KW-1185">Reference proteome</keyword>
<dbReference type="Gene3D" id="1.10.510.10">
    <property type="entry name" value="Transferase(Phosphotransferase) domain 1"/>
    <property type="match status" value="1"/>
</dbReference>
<reference evidence="2" key="1">
    <citation type="submission" date="2021-03" db="EMBL/GenBank/DDBJ databases">
        <title>Revisited historic fungal species revealed as producer of novel bioactive compounds through whole genome sequencing and comparative genomics.</title>
        <authorList>
            <person name="Vignolle G.A."/>
            <person name="Hochenegger N."/>
            <person name="Mach R.L."/>
            <person name="Mach-Aigner A.R."/>
            <person name="Javad Rahimi M."/>
            <person name="Salim K.A."/>
            <person name="Chan C.M."/>
            <person name="Lim L.B.L."/>
            <person name="Cai F."/>
            <person name="Druzhinina I.S."/>
            <person name="U'Ren J.M."/>
            <person name="Derntl C."/>
        </authorList>
    </citation>
    <scope>NUCLEOTIDE SEQUENCE</scope>
    <source>
        <strain evidence="2">TUCIM 5799</strain>
    </source>
</reference>
<dbReference type="EMBL" id="JAFIMR010000028">
    <property type="protein sequence ID" value="KAI1861844.1"/>
    <property type="molecule type" value="Genomic_DNA"/>
</dbReference>
<evidence type="ECO:0000313" key="2">
    <source>
        <dbReference type="EMBL" id="KAI1861844.1"/>
    </source>
</evidence>
<accession>A0A9P9WGI0</accession>
<comment type="caution">
    <text evidence="2">The sequence shown here is derived from an EMBL/GenBank/DDBJ whole genome shotgun (WGS) entry which is preliminary data.</text>
</comment>
<gene>
    <name evidence="2" type="ORF">JX265_009347</name>
</gene>
<dbReference type="PANTHER" id="PTHR37542">
    <property type="entry name" value="HELO DOMAIN-CONTAINING PROTEIN-RELATED"/>
    <property type="match status" value="1"/>
</dbReference>
<dbReference type="GO" id="GO:0004672">
    <property type="term" value="F:protein kinase activity"/>
    <property type="evidence" value="ECO:0007669"/>
    <property type="project" value="InterPro"/>
</dbReference>
<dbReference type="PANTHER" id="PTHR37542:SF1">
    <property type="entry name" value="PRION-INHIBITION AND PROPAGATION HELO DOMAIN-CONTAINING PROTEIN"/>
    <property type="match status" value="1"/>
</dbReference>
<dbReference type="PROSITE" id="PS50011">
    <property type="entry name" value="PROTEIN_KINASE_DOM"/>
    <property type="match status" value="1"/>
</dbReference>
<dbReference type="InterPro" id="IPR011009">
    <property type="entry name" value="Kinase-like_dom_sf"/>
</dbReference>
<proteinExistence type="predicted"/>
<evidence type="ECO:0000313" key="3">
    <source>
        <dbReference type="Proteomes" id="UP000829685"/>
    </source>
</evidence>
<dbReference type="Proteomes" id="UP000829685">
    <property type="component" value="Unassembled WGS sequence"/>
</dbReference>
<dbReference type="InterPro" id="IPR000719">
    <property type="entry name" value="Prot_kinase_dom"/>
</dbReference>
<sequence>MSGAELPLAIIGAVDLCIKYGGKLIKLCAAFKGADNEITERILRLEAGWFKTELQLDFMRRVPSLMDGYHRQLNEKIVEMLQSKLSIVTTKIERVVKLPDDDGEESTAGYISSKVKAKRWKYAVFKESIDEAIEELELWQRTADPSWYLILKIANSQVDQALKAGDATTAAFFPSTKTIRACLRTDNGTEVPGIFLPAHELEKMTVQRILFCEAKAATRNSTRKGPQNFLLASMECPPIANRQLVKRDMRDLARKLQHDDPGTFGLLSCKGVVEQLESTETDAQPRVSFTMVFRAPNNLSDPRSLRHLLLSGSSRVALSDKFDIARQMATAISYVHTFGFVHKNIRPETLISYVGTQTSSSPAVYLLGFENFRKEEGRTYRISDNDWEKNMYRHPSRQGPTPDSEYIMQHDIYSLGVCLLEVGLWNSFVLYDKETEKVTPAPVLGLQQHDRPIDHLDFTNALLRLSRDELPRCMGRKYAAIVETCLTCLDPDNIGFGNESDFMDDDGVLVGVRYIEKVKSKVIAQFRDINSTYRFYLT</sequence>
<dbReference type="SUPFAM" id="SSF56112">
    <property type="entry name" value="Protein kinase-like (PK-like)"/>
    <property type="match status" value="1"/>
</dbReference>
<feature type="domain" description="Protein kinase" evidence="1">
    <location>
        <begin position="147"/>
        <end position="538"/>
    </location>
</feature>
<evidence type="ECO:0000259" key="1">
    <source>
        <dbReference type="PROSITE" id="PS50011"/>
    </source>
</evidence>
<name>A0A9P9WGI0_9PEZI</name>